<keyword evidence="1" id="KW-1133">Transmembrane helix</keyword>
<dbReference type="Gene3D" id="3.40.50.620">
    <property type="entry name" value="HUPs"/>
    <property type="match status" value="1"/>
</dbReference>
<dbReference type="CDD" id="cd06259">
    <property type="entry name" value="YdcF-like"/>
    <property type="match status" value="1"/>
</dbReference>
<evidence type="ECO:0000313" key="4">
    <source>
        <dbReference type="Proteomes" id="UP000718012"/>
    </source>
</evidence>
<dbReference type="InterPro" id="IPR003848">
    <property type="entry name" value="DUF218"/>
</dbReference>
<accession>A0A921FF08</accession>
<comment type="caution">
    <text evidence="3">The sequence shown here is derived from an EMBL/GenBank/DDBJ whole genome shotgun (WGS) entry which is preliminary data.</text>
</comment>
<evidence type="ECO:0000256" key="1">
    <source>
        <dbReference type="SAM" id="Phobius"/>
    </source>
</evidence>
<keyword evidence="1" id="KW-0812">Transmembrane</keyword>
<dbReference type="Pfam" id="PF02698">
    <property type="entry name" value="DUF218"/>
    <property type="match status" value="1"/>
</dbReference>
<organism evidence="3 4">
    <name type="scientific">Phocaeicola coprocola</name>
    <dbReference type="NCBI Taxonomy" id="310298"/>
    <lineage>
        <taxon>Bacteria</taxon>
        <taxon>Pseudomonadati</taxon>
        <taxon>Bacteroidota</taxon>
        <taxon>Bacteroidia</taxon>
        <taxon>Bacteroidales</taxon>
        <taxon>Bacteroidaceae</taxon>
        <taxon>Phocaeicola</taxon>
    </lineage>
</organism>
<sequence length="252" mass="28853">MLSFLAFLATTPVTFILLPLLIGLIIKNRKWKRGLYATAILLALIFTNTPLLKKAEEQWYKEYDRPLPEGKTYKYGIVLGGYSFWDWERNRPEFSEIADRLTEGIRLYKCGRIEKLVLASDGSIIQSKDGKGLQGNPQGMMKYLNELGIPQEDIIMETFANNTRENVTFTKKLLGKEMDTASIVIITSAIHMKRSVSAFQAEGIYPDCYITDPWVDVKGQRVSFMPSVGTLAQWPELLHEWVGYIVYKFLYS</sequence>
<name>A0A921FF08_9BACT</name>
<dbReference type="AlphaFoldDB" id="A0A921FF08"/>
<dbReference type="InterPro" id="IPR051599">
    <property type="entry name" value="Cell_Envelope_Assoc"/>
</dbReference>
<feature type="transmembrane region" description="Helical" evidence="1">
    <location>
        <begin position="6"/>
        <end position="26"/>
    </location>
</feature>
<dbReference type="InterPro" id="IPR014729">
    <property type="entry name" value="Rossmann-like_a/b/a_fold"/>
</dbReference>
<protein>
    <submittedName>
        <fullName evidence="3">YdcF family protein</fullName>
    </submittedName>
</protein>
<dbReference type="EMBL" id="DYXD01000261">
    <property type="protein sequence ID" value="HJF08902.1"/>
    <property type="molecule type" value="Genomic_DNA"/>
</dbReference>
<feature type="domain" description="DUF218" evidence="2">
    <location>
        <begin position="77"/>
        <end position="243"/>
    </location>
</feature>
<proteinExistence type="predicted"/>
<gene>
    <name evidence="3" type="ORF">K8U81_12095</name>
</gene>
<dbReference type="PANTHER" id="PTHR30336:SF20">
    <property type="entry name" value="DUF218 DOMAIN-CONTAINING PROTEIN"/>
    <property type="match status" value="1"/>
</dbReference>
<dbReference type="Proteomes" id="UP000718012">
    <property type="component" value="Unassembled WGS sequence"/>
</dbReference>
<reference evidence="3" key="2">
    <citation type="submission" date="2021-09" db="EMBL/GenBank/DDBJ databases">
        <authorList>
            <person name="Gilroy R."/>
        </authorList>
    </citation>
    <scope>NUCLEOTIDE SEQUENCE</scope>
    <source>
        <strain evidence="3">CHK165-8395</strain>
    </source>
</reference>
<evidence type="ECO:0000313" key="3">
    <source>
        <dbReference type="EMBL" id="HJF08902.1"/>
    </source>
</evidence>
<keyword evidence="1" id="KW-0472">Membrane</keyword>
<feature type="transmembrane region" description="Helical" evidence="1">
    <location>
        <begin position="33"/>
        <end position="52"/>
    </location>
</feature>
<dbReference type="PANTHER" id="PTHR30336">
    <property type="entry name" value="INNER MEMBRANE PROTEIN, PROBABLE PERMEASE"/>
    <property type="match status" value="1"/>
</dbReference>
<reference evidence="3" key="1">
    <citation type="journal article" date="2021" name="PeerJ">
        <title>Extensive microbial diversity within the chicken gut microbiome revealed by metagenomics and culture.</title>
        <authorList>
            <person name="Gilroy R."/>
            <person name="Ravi A."/>
            <person name="Getino M."/>
            <person name="Pursley I."/>
            <person name="Horton D.L."/>
            <person name="Alikhan N.F."/>
            <person name="Baker D."/>
            <person name="Gharbi K."/>
            <person name="Hall N."/>
            <person name="Watson M."/>
            <person name="Adriaenssens E.M."/>
            <person name="Foster-Nyarko E."/>
            <person name="Jarju S."/>
            <person name="Secka A."/>
            <person name="Antonio M."/>
            <person name="Oren A."/>
            <person name="Chaudhuri R.R."/>
            <person name="La Ragione R."/>
            <person name="Hildebrand F."/>
            <person name="Pallen M.J."/>
        </authorList>
    </citation>
    <scope>NUCLEOTIDE SEQUENCE</scope>
    <source>
        <strain evidence="3">CHK165-8395</strain>
    </source>
</reference>
<evidence type="ECO:0000259" key="2">
    <source>
        <dbReference type="Pfam" id="PF02698"/>
    </source>
</evidence>
<dbReference type="GO" id="GO:0005886">
    <property type="term" value="C:plasma membrane"/>
    <property type="evidence" value="ECO:0007669"/>
    <property type="project" value="TreeGrafter"/>
</dbReference>